<reference evidence="2 3" key="1">
    <citation type="journal article" date="2011" name="PLoS Genet.">
        <title>Comparative genomic analysis of human fungal pathogens causing paracoccidioidomycosis.</title>
        <authorList>
            <person name="Desjardins C.A."/>
            <person name="Champion M.D."/>
            <person name="Holder J.W."/>
            <person name="Muszewska A."/>
            <person name="Goldberg J."/>
            <person name="Bailao A.M."/>
            <person name="Brigido M.M."/>
            <person name="Ferreira M.E."/>
            <person name="Garcia A.M."/>
            <person name="Grynberg M."/>
            <person name="Gujja S."/>
            <person name="Heiman D.I."/>
            <person name="Henn M.R."/>
            <person name="Kodira C.D."/>
            <person name="Leon-Narvaez H."/>
            <person name="Longo L.V."/>
            <person name="Ma L.J."/>
            <person name="Malavazi I."/>
            <person name="Matsuo A.L."/>
            <person name="Morais F.V."/>
            <person name="Pereira M."/>
            <person name="Rodriguez-Brito S."/>
            <person name="Sakthikumar S."/>
            <person name="Salem-Izacc S.M."/>
            <person name="Sykes S.M."/>
            <person name="Teixeira M.M."/>
            <person name="Vallejo M.C."/>
            <person name="Walter M.E."/>
            <person name="Yandava C."/>
            <person name="Young S."/>
            <person name="Zeng Q."/>
            <person name="Zucker J."/>
            <person name="Felipe M.S."/>
            <person name="Goldman G.H."/>
            <person name="Haas B.J."/>
            <person name="McEwen J.G."/>
            <person name="Nino-Vega G."/>
            <person name="Puccia R."/>
            <person name="San-Blas G."/>
            <person name="Soares C.M."/>
            <person name="Birren B.W."/>
            <person name="Cuomo C.A."/>
        </authorList>
    </citation>
    <scope>NUCLEOTIDE SEQUENCE [LARGE SCALE GENOMIC DNA]</scope>
    <source>
        <strain evidence="3">ATCC MYA-826 / Pb01</strain>
    </source>
</reference>
<keyword evidence="3" id="KW-1185">Reference proteome</keyword>
<name>A0A0A2V6J9_PARBA</name>
<dbReference type="GeneID" id="26970515"/>
<feature type="region of interest" description="Disordered" evidence="1">
    <location>
        <begin position="36"/>
        <end position="88"/>
    </location>
</feature>
<dbReference type="KEGG" id="pbl:PAAG_11557"/>
<dbReference type="VEuPathDB" id="FungiDB:PAAG_11557"/>
<proteinExistence type="predicted"/>
<gene>
    <name evidence="2" type="ORF">PAAG_11557</name>
</gene>
<organism evidence="2 3">
    <name type="scientific">Paracoccidioides lutzii (strain ATCC MYA-826 / Pb01)</name>
    <name type="common">Paracoccidioides brasiliensis</name>
    <dbReference type="NCBI Taxonomy" id="502779"/>
    <lineage>
        <taxon>Eukaryota</taxon>
        <taxon>Fungi</taxon>
        <taxon>Dikarya</taxon>
        <taxon>Ascomycota</taxon>
        <taxon>Pezizomycotina</taxon>
        <taxon>Eurotiomycetes</taxon>
        <taxon>Eurotiomycetidae</taxon>
        <taxon>Onygenales</taxon>
        <taxon>Ajellomycetaceae</taxon>
        <taxon>Paracoccidioides</taxon>
    </lineage>
</organism>
<sequence>MPFDNGLPPFRDGGDDVIVDERMQSWMNEEVCLFRSSRKEESPVSETTSPFEDSVAKISNDAPFRSKKTQPSNFDGDRRLSLLQPHTS</sequence>
<protein>
    <submittedName>
        <fullName evidence="2">Uncharacterized protein</fullName>
    </submittedName>
</protein>
<evidence type="ECO:0000313" key="3">
    <source>
        <dbReference type="Proteomes" id="UP000002059"/>
    </source>
</evidence>
<accession>A0A0A2V6J9</accession>
<evidence type="ECO:0000313" key="2">
    <source>
        <dbReference type="EMBL" id="KGQ01710.1"/>
    </source>
</evidence>
<dbReference type="EMBL" id="KN293997">
    <property type="protein sequence ID" value="KGQ01710.1"/>
    <property type="molecule type" value="Genomic_DNA"/>
</dbReference>
<dbReference type="HOGENOM" id="CLU_2469706_0_0_1"/>
<evidence type="ECO:0000256" key="1">
    <source>
        <dbReference type="SAM" id="MobiDB-lite"/>
    </source>
</evidence>
<dbReference type="RefSeq" id="XP_015703211.1">
    <property type="nucleotide sequence ID" value="XM_015847187.1"/>
</dbReference>
<dbReference type="Proteomes" id="UP000002059">
    <property type="component" value="Partially assembled WGS sequence"/>
</dbReference>
<dbReference type="AlphaFoldDB" id="A0A0A2V6J9"/>